<evidence type="ECO:0000313" key="2">
    <source>
        <dbReference type="Proteomes" id="UP000045285"/>
    </source>
</evidence>
<protein>
    <submittedName>
        <fullName evidence="1">Uncharacterized protein</fullName>
    </submittedName>
</protein>
<organism evidence="1 2">
    <name type="scientific">Mesorhizobium plurifarium</name>
    <dbReference type="NCBI Taxonomy" id="69974"/>
    <lineage>
        <taxon>Bacteria</taxon>
        <taxon>Pseudomonadati</taxon>
        <taxon>Pseudomonadota</taxon>
        <taxon>Alphaproteobacteria</taxon>
        <taxon>Hyphomicrobiales</taxon>
        <taxon>Phyllobacteriaceae</taxon>
        <taxon>Mesorhizobium</taxon>
    </lineage>
</organism>
<dbReference type="Proteomes" id="UP000045285">
    <property type="component" value="Unassembled WGS sequence"/>
</dbReference>
<sequence>MPQGFAKKIEIELLLPDFLL</sequence>
<keyword evidence="2" id="KW-1185">Reference proteome</keyword>
<dbReference type="EMBL" id="CCMZ01000028">
    <property type="protein sequence ID" value="CDX20773.1"/>
    <property type="molecule type" value="Genomic_DNA"/>
</dbReference>
<accession>A0A090E1V0</accession>
<name>A0A090E1V0_MESPL</name>
<evidence type="ECO:0000313" key="1">
    <source>
        <dbReference type="EMBL" id="CDX20773.1"/>
    </source>
</evidence>
<gene>
    <name evidence="1" type="ORF">MPL3356_340014</name>
</gene>
<proteinExistence type="predicted"/>
<dbReference type="AlphaFoldDB" id="A0A090E1V0"/>
<reference evidence="2" key="1">
    <citation type="submission" date="2014-08" db="EMBL/GenBank/DDBJ databases">
        <authorList>
            <person name="Moulin L."/>
        </authorList>
    </citation>
    <scope>NUCLEOTIDE SEQUENCE [LARGE SCALE GENOMIC DNA]</scope>
</reference>